<keyword evidence="2" id="KW-1185">Reference proteome</keyword>
<name>A0A7W7Z3X5_9BRAD</name>
<proteinExistence type="predicted"/>
<dbReference type="Proteomes" id="UP000542353">
    <property type="component" value="Unassembled WGS sequence"/>
</dbReference>
<evidence type="ECO:0000313" key="1">
    <source>
        <dbReference type="EMBL" id="MBB5047484.1"/>
    </source>
</evidence>
<organism evidence="1 2">
    <name type="scientific">Rhodopseudomonas rhenobacensis</name>
    <dbReference type="NCBI Taxonomy" id="87461"/>
    <lineage>
        <taxon>Bacteria</taxon>
        <taxon>Pseudomonadati</taxon>
        <taxon>Pseudomonadota</taxon>
        <taxon>Alphaproteobacteria</taxon>
        <taxon>Hyphomicrobiales</taxon>
        <taxon>Nitrobacteraceae</taxon>
        <taxon>Rhodopseudomonas</taxon>
    </lineage>
</organism>
<accession>A0A7W7Z3X5</accession>
<dbReference type="EMBL" id="JACHIH010000011">
    <property type="protein sequence ID" value="MBB5047484.1"/>
    <property type="molecule type" value="Genomic_DNA"/>
</dbReference>
<comment type="caution">
    <text evidence="1">The sequence shown here is derived from an EMBL/GenBank/DDBJ whole genome shotgun (WGS) entry which is preliminary data.</text>
</comment>
<dbReference type="AlphaFoldDB" id="A0A7W7Z3X5"/>
<evidence type="ECO:0000313" key="2">
    <source>
        <dbReference type="Proteomes" id="UP000542353"/>
    </source>
</evidence>
<sequence length="77" mass="8410">MSKADLELLLQRVQTWPEAAQEELVAVANQIENELKRDHYVATTDELRVIDAAAASIDAGEAATGAEIEAVFAKFRP</sequence>
<protein>
    <submittedName>
        <fullName evidence="1">Uncharacterized protein</fullName>
    </submittedName>
</protein>
<reference evidence="1 2" key="1">
    <citation type="submission" date="2020-08" db="EMBL/GenBank/DDBJ databases">
        <title>Genomic Encyclopedia of Type Strains, Phase IV (KMG-IV): sequencing the most valuable type-strain genomes for metagenomic binning, comparative biology and taxonomic classification.</title>
        <authorList>
            <person name="Goeker M."/>
        </authorList>
    </citation>
    <scope>NUCLEOTIDE SEQUENCE [LARGE SCALE GENOMIC DNA]</scope>
    <source>
        <strain evidence="1 2">DSM 12706</strain>
    </source>
</reference>
<dbReference type="RefSeq" id="WP_184257349.1">
    <property type="nucleotide sequence ID" value="NZ_JACHIH010000011.1"/>
</dbReference>
<gene>
    <name evidence="1" type="ORF">HNR60_002239</name>
</gene>